<dbReference type="Proteomes" id="UP000178659">
    <property type="component" value="Unassembled WGS sequence"/>
</dbReference>
<proteinExistence type="predicted"/>
<dbReference type="PROSITE" id="PS51766">
    <property type="entry name" value="DOCKERIN"/>
    <property type="match status" value="1"/>
</dbReference>
<accession>A0A1G1VE64</accession>
<protein>
    <recommendedName>
        <fullName evidence="2">Dockerin domain-containing protein</fullName>
    </recommendedName>
</protein>
<dbReference type="SUPFAM" id="SSF63446">
    <property type="entry name" value="Type I dockerin domain"/>
    <property type="match status" value="1"/>
</dbReference>
<evidence type="ECO:0000313" key="4">
    <source>
        <dbReference type="Proteomes" id="UP000178659"/>
    </source>
</evidence>
<keyword evidence="1" id="KW-0472">Membrane</keyword>
<dbReference type="GO" id="GO:0030246">
    <property type="term" value="F:carbohydrate binding"/>
    <property type="evidence" value="ECO:0007669"/>
    <property type="project" value="InterPro"/>
</dbReference>
<organism evidence="3 4">
    <name type="scientific">Candidatus Blackburnbacteria bacterium RIFCSPLOWO2_01_FULL_40_20</name>
    <dbReference type="NCBI Taxonomy" id="1797519"/>
    <lineage>
        <taxon>Bacteria</taxon>
        <taxon>Candidatus Blackburniibacteriota</taxon>
    </lineage>
</organism>
<dbReference type="Pfam" id="PF00963">
    <property type="entry name" value="Cohesin"/>
    <property type="match status" value="1"/>
</dbReference>
<dbReference type="InterPro" id="IPR036439">
    <property type="entry name" value="Dockerin_dom_sf"/>
</dbReference>
<dbReference type="Gene3D" id="2.60.40.4130">
    <property type="match status" value="1"/>
</dbReference>
<dbReference type="Pfam" id="PF00404">
    <property type="entry name" value="Dockerin_1"/>
    <property type="match status" value="1"/>
</dbReference>
<dbReference type="SUPFAM" id="SSF49384">
    <property type="entry name" value="Carbohydrate-binding domain"/>
    <property type="match status" value="2"/>
</dbReference>
<dbReference type="InterPro" id="IPR016134">
    <property type="entry name" value="Dockerin_dom"/>
</dbReference>
<evidence type="ECO:0000259" key="2">
    <source>
        <dbReference type="PROSITE" id="PS51766"/>
    </source>
</evidence>
<gene>
    <name evidence="3" type="ORF">A3A77_01785</name>
</gene>
<sequence length="526" mass="56273">MSELKSHYFENFKKLPALQKVSLFSVLFLVVMLPLGVLLALGPVNLFPKAGVPTVTPPNPITPPNSNTTAWLVLAPLEMVRQANMEFDLSVLINSADHAISGAEVIIDFDPDYLEAESVIPAAGSGSLSVVLEEPQINNETGRITIAQGAQPNSLVGGPSVGVAAIHFKTKTQGGDTYIRANSDSRASAVGVDGNVLGRFDTVSVEVLAAPSPTPILPSPTPQGTVDVQVNIYNTAVLLGEEFGATVYLNNGDSLSMTAAEIHVSFDKNYLEALNVNLNSHSGLVNVLAEPVIDNNNGTVSFTVGASPDLPVTSSANLATINFKAKNNRGLSRISVVEPTQVAVVGSRTDMVGRMLFAEVNVSRDRDTFFAFVMKLDGVTRSVSNKIVRVTIKGGTLATTHDLPISSYNGANFTGDLFDNISIINYSGDLTIYAKGPSHLQRRISTINRIIPGENTIDATNLPLIPGDIVDDNEVNIDDYNVLVRHFGSRMPVEGSLADLNFDGRVDIFDYNLIIRHFGKTGDNVE</sequence>
<comment type="caution">
    <text evidence="3">The sequence shown here is derived from an EMBL/GenBank/DDBJ whole genome shotgun (WGS) entry which is preliminary data.</text>
</comment>
<dbReference type="AlphaFoldDB" id="A0A1G1VE64"/>
<dbReference type="InterPro" id="IPR008965">
    <property type="entry name" value="CBM2/CBM3_carb-bd_dom_sf"/>
</dbReference>
<dbReference type="CDD" id="cd08547">
    <property type="entry name" value="Type_II_cohesin"/>
    <property type="match status" value="2"/>
</dbReference>
<keyword evidence="1" id="KW-1133">Transmembrane helix</keyword>
<evidence type="ECO:0000313" key="3">
    <source>
        <dbReference type="EMBL" id="OGY13743.1"/>
    </source>
</evidence>
<keyword evidence="1" id="KW-0812">Transmembrane</keyword>
<feature type="transmembrane region" description="Helical" evidence="1">
    <location>
        <begin position="21"/>
        <end position="41"/>
    </location>
</feature>
<reference evidence="3 4" key="1">
    <citation type="journal article" date="2016" name="Nat. Commun.">
        <title>Thousands of microbial genomes shed light on interconnected biogeochemical processes in an aquifer system.</title>
        <authorList>
            <person name="Anantharaman K."/>
            <person name="Brown C.T."/>
            <person name="Hug L.A."/>
            <person name="Sharon I."/>
            <person name="Castelle C.J."/>
            <person name="Probst A.J."/>
            <person name="Thomas B.C."/>
            <person name="Singh A."/>
            <person name="Wilkins M.J."/>
            <person name="Karaoz U."/>
            <person name="Brodie E.L."/>
            <person name="Williams K.H."/>
            <person name="Hubbard S.S."/>
            <person name="Banfield J.F."/>
        </authorList>
    </citation>
    <scope>NUCLEOTIDE SEQUENCE [LARGE SCALE GENOMIC DNA]</scope>
</reference>
<dbReference type="Gene3D" id="2.60.40.680">
    <property type="match status" value="2"/>
</dbReference>
<feature type="domain" description="Dockerin" evidence="2">
    <location>
        <begin position="462"/>
        <end position="526"/>
    </location>
</feature>
<dbReference type="InterPro" id="IPR002105">
    <property type="entry name" value="Dockerin_1_rpt"/>
</dbReference>
<name>A0A1G1VE64_9BACT</name>
<dbReference type="InterPro" id="IPR002102">
    <property type="entry name" value="Cohesin_dom"/>
</dbReference>
<dbReference type="GO" id="GO:0004553">
    <property type="term" value="F:hydrolase activity, hydrolyzing O-glycosyl compounds"/>
    <property type="evidence" value="ECO:0007669"/>
    <property type="project" value="InterPro"/>
</dbReference>
<evidence type="ECO:0000256" key="1">
    <source>
        <dbReference type="SAM" id="Phobius"/>
    </source>
</evidence>
<dbReference type="GO" id="GO:0000272">
    <property type="term" value="P:polysaccharide catabolic process"/>
    <property type="evidence" value="ECO:0007669"/>
    <property type="project" value="InterPro"/>
</dbReference>
<dbReference type="EMBL" id="MHCC01000011">
    <property type="protein sequence ID" value="OGY13743.1"/>
    <property type="molecule type" value="Genomic_DNA"/>
</dbReference>